<organism evidence="3 4">
    <name type="scientific">Mycena citricolor</name>
    <dbReference type="NCBI Taxonomy" id="2018698"/>
    <lineage>
        <taxon>Eukaryota</taxon>
        <taxon>Fungi</taxon>
        <taxon>Dikarya</taxon>
        <taxon>Basidiomycota</taxon>
        <taxon>Agaricomycotina</taxon>
        <taxon>Agaricomycetes</taxon>
        <taxon>Agaricomycetidae</taxon>
        <taxon>Agaricales</taxon>
        <taxon>Marasmiineae</taxon>
        <taxon>Mycenaceae</taxon>
        <taxon>Mycena</taxon>
    </lineage>
</organism>
<dbReference type="AlphaFoldDB" id="A0AAD2HH02"/>
<sequence length="52" mass="5737">VRYHSRPGSNTGDPVEIESEATLTDEYAPNISRSRSRLPRIVYALLSSCKSG</sequence>
<name>A0AAD2HH02_9AGAR</name>
<dbReference type="EMBL" id="CAVNYO010000009">
    <property type="protein sequence ID" value="CAK5262131.1"/>
    <property type="molecule type" value="Genomic_DNA"/>
</dbReference>
<evidence type="ECO:0000313" key="4">
    <source>
        <dbReference type="Proteomes" id="UP001295794"/>
    </source>
</evidence>
<evidence type="ECO:0000313" key="3">
    <source>
        <dbReference type="EMBL" id="CAK5274640.1"/>
    </source>
</evidence>
<evidence type="ECO:0000313" key="2">
    <source>
        <dbReference type="EMBL" id="CAK5262131.1"/>
    </source>
</evidence>
<keyword evidence="4" id="KW-1185">Reference proteome</keyword>
<dbReference type="EMBL" id="CAVNYO010000403">
    <property type="protein sequence ID" value="CAK5274640.1"/>
    <property type="molecule type" value="Genomic_DNA"/>
</dbReference>
<comment type="caution">
    <text evidence="3">The sequence shown here is derived from an EMBL/GenBank/DDBJ whole genome shotgun (WGS) entry which is preliminary data.</text>
</comment>
<accession>A0AAD2HH02</accession>
<feature type="region of interest" description="Disordered" evidence="1">
    <location>
        <begin position="1"/>
        <end position="21"/>
    </location>
</feature>
<feature type="non-terminal residue" evidence="3">
    <location>
        <position position="1"/>
    </location>
</feature>
<protein>
    <submittedName>
        <fullName evidence="3">Uncharacterized protein</fullName>
    </submittedName>
</protein>
<gene>
    <name evidence="3" type="ORF">MYCIT1_LOCUS21920</name>
    <name evidence="2" type="ORF">MYCIT1_LOCUS617</name>
</gene>
<dbReference type="Proteomes" id="UP001295794">
    <property type="component" value="Unassembled WGS sequence"/>
</dbReference>
<proteinExistence type="predicted"/>
<evidence type="ECO:0000256" key="1">
    <source>
        <dbReference type="SAM" id="MobiDB-lite"/>
    </source>
</evidence>
<reference evidence="3" key="1">
    <citation type="submission" date="2023-11" db="EMBL/GenBank/DDBJ databases">
        <authorList>
            <person name="De Vega J J."/>
            <person name="De Vega J J."/>
        </authorList>
    </citation>
    <scope>NUCLEOTIDE SEQUENCE</scope>
</reference>